<dbReference type="InterPro" id="IPR024047">
    <property type="entry name" value="MM3350-like_sf"/>
</dbReference>
<proteinExistence type="predicted"/>
<dbReference type="InterPro" id="IPR012912">
    <property type="entry name" value="Plasmid_pRiA4b_Orf3-like"/>
</dbReference>
<dbReference type="SUPFAM" id="SSF159941">
    <property type="entry name" value="MM3350-like"/>
    <property type="match status" value="1"/>
</dbReference>
<sequence>MELGYQLKITIKGSHPPIWRRVIVPGKINFQDLDDIIEDLFGWTHDHLYEFCDRKSGRRFQPSDDEYFWNTESVENLIDDCFIKGEKWTYTYDFGDDWVHDILVEDVVPYKERFAKVLRSKGPYMIEDCGGLWGFYESYIDEAEPFDIEIANHQFEQFPIEAKAFVRIGEDYEYFGTPEGDWGEFGEDSFEQHMKKMLEENPKEMLQQYFSGLQNARNTADEWIEENKEFLSRDFYLKDVYSSYTKDNLKLIAQMNGFSGYSKLKKSELADWLVKKMLEESHMADIVEDIIPEEGEVIQLIINRPEGIWITEPALEQSFFLSNYGAFNDEVGVMRLPKDVREMYRNVNTTECQKRRLEKDKIRKYCNSAVELYGVVPISEVAVIYRHYTGNDILVKQLKKIALEYTTDNRVTVRGRYLVHMDIDDEDMELILEDQEGNPYYIPDTEEEFLIYGNADEETIEQLDEVKFSKWLEEELNLDVVCGFTIAKHILLCIKLNYEEEALMEILDVLVSNMGIPELSTKQKRKVKKKLSELCKNTRLYSYSGHTLNEIEAKM</sequence>
<accession>A0A3E4PMP5</accession>
<comment type="caution">
    <text evidence="2">The sequence shown here is derived from an EMBL/GenBank/DDBJ whole genome shotgun (WGS) entry which is preliminary data.</text>
</comment>
<dbReference type="PANTHER" id="PTHR41878">
    <property type="entry name" value="LEXA REPRESSOR-RELATED"/>
    <property type="match status" value="1"/>
</dbReference>
<dbReference type="EMBL" id="QSRA01000015">
    <property type="protein sequence ID" value="RGK81302.1"/>
    <property type="molecule type" value="Genomic_DNA"/>
</dbReference>
<dbReference type="AlphaFoldDB" id="A0A3E4PMP5"/>
<dbReference type="Pfam" id="PF07929">
    <property type="entry name" value="PRiA4_ORF3"/>
    <property type="match status" value="1"/>
</dbReference>
<evidence type="ECO:0000259" key="1">
    <source>
        <dbReference type="Pfam" id="PF07929"/>
    </source>
</evidence>
<reference evidence="2 3" key="1">
    <citation type="submission" date="2018-08" db="EMBL/GenBank/DDBJ databases">
        <title>A genome reference for cultivated species of the human gut microbiota.</title>
        <authorList>
            <person name="Zou Y."/>
            <person name="Xue W."/>
            <person name="Luo G."/>
        </authorList>
    </citation>
    <scope>NUCLEOTIDE SEQUENCE [LARGE SCALE GENOMIC DNA]</scope>
    <source>
        <strain evidence="2 3">TF09-3</strain>
    </source>
</reference>
<organism evidence="2 3">
    <name type="scientific">Dorea formicigenerans</name>
    <dbReference type="NCBI Taxonomy" id="39486"/>
    <lineage>
        <taxon>Bacteria</taxon>
        <taxon>Bacillati</taxon>
        <taxon>Bacillota</taxon>
        <taxon>Clostridia</taxon>
        <taxon>Lachnospirales</taxon>
        <taxon>Lachnospiraceae</taxon>
        <taxon>Dorea</taxon>
    </lineage>
</organism>
<evidence type="ECO:0000313" key="3">
    <source>
        <dbReference type="Proteomes" id="UP000261324"/>
    </source>
</evidence>
<feature type="domain" description="Plasmid pRiA4b Orf3-like" evidence="1">
    <location>
        <begin position="5"/>
        <end position="139"/>
    </location>
</feature>
<dbReference type="Proteomes" id="UP000261324">
    <property type="component" value="Unassembled WGS sequence"/>
</dbReference>
<dbReference type="RefSeq" id="WP_117660363.1">
    <property type="nucleotide sequence ID" value="NZ_QSRA01000015.1"/>
</dbReference>
<name>A0A3E4PMP5_9FIRM</name>
<gene>
    <name evidence="2" type="ORF">DXC93_11230</name>
</gene>
<evidence type="ECO:0000313" key="2">
    <source>
        <dbReference type="EMBL" id="RGK81302.1"/>
    </source>
</evidence>
<dbReference type="Gene3D" id="3.10.290.30">
    <property type="entry name" value="MM3350-like"/>
    <property type="match status" value="1"/>
</dbReference>
<dbReference type="PANTHER" id="PTHR41878:SF1">
    <property type="entry name" value="TNPR PROTEIN"/>
    <property type="match status" value="1"/>
</dbReference>
<protein>
    <submittedName>
        <fullName evidence="2">Plasmid pRiA4b ORF-3 family protein</fullName>
    </submittedName>
</protein>